<feature type="region of interest" description="Disordered" evidence="1">
    <location>
        <begin position="1"/>
        <end position="95"/>
    </location>
</feature>
<evidence type="ECO:0000313" key="2">
    <source>
        <dbReference type="EMBL" id="ADP78619.1"/>
    </source>
</evidence>
<dbReference type="HOGENOM" id="CLU_2368762_0_0_11"/>
<gene>
    <name evidence="2" type="ordered locus">FraEuI1c_0537</name>
</gene>
<dbReference type="EMBL" id="CP002299">
    <property type="protein sequence ID" value="ADP78619.1"/>
    <property type="molecule type" value="Genomic_DNA"/>
</dbReference>
<reference evidence="2 3" key="1">
    <citation type="submission" date="2010-10" db="EMBL/GenBank/DDBJ databases">
        <title>Complete sequence of Frankia sp. EuI1c.</title>
        <authorList>
            <consortium name="US DOE Joint Genome Institute"/>
            <person name="Lucas S."/>
            <person name="Copeland A."/>
            <person name="Lapidus A."/>
            <person name="Cheng J.-F."/>
            <person name="Bruce D."/>
            <person name="Goodwin L."/>
            <person name="Pitluck S."/>
            <person name="Chertkov O."/>
            <person name="Detter J.C."/>
            <person name="Han C."/>
            <person name="Tapia R."/>
            <person name="Land M."/>
            <person name="Hauser L."/>
            <person name="Jeffries C."/>
            <person name="Kyrpides N."/>
            <person name="Ivanova N."/>
            <person name="Mikhailova N."/>
            <person name="Beauchemin N."/>
            <person name="Sen A."/>
            <person name="Sur S.A."/>
            <person name="Gtari M."/>
            <person name="Wall L."/>
            <person name="Tisa L."/>
            <person name="Woyke T."/>
        </authorList>
    </citation>
    <scope>NUCLEOTIDE SEQUENCE [LARGE SCALE GENOMIC DNA]</scope>
    <source>
        <strain evidence="3">DSM 45817 / CECT 9037 / EuI1c</strain>
    </source>
</reference>
<sequence>MTSENEARNDSPVVDAAARPAGGSGPGPGPGSGEAAGPSATTRSAAAGARPRLRPSDLDWDNEPVHGLDPEDSRAGRADNLARLLDDVPPHHVDH</sequence>
<dbReference type="KEGG" id="fri:FraEuI1c_0537"/>
<dbReference type="RefSeq" id="WP_013421741.1">
    <property type="nucleotide sequence ID" value="NC_014666.1"/>
</dbReference>
<keyword evidence="3" id="KW-1185">Reference proteome</keyword>
<dbReference type="AlphaFoldDB" id="E3JB89"/>
<dbReference type="Proteomes" id="UP000002484">
    <property type="component" value="Chromosome"/>
</dbReference>
<evidence type="ECO:0000313" key="3">
    <source>
        <dbReference type="Proteomes" id="UP000002484"/>
    </source>
</evidence>
<dbReference type="OrthoDB" id="3217506at2"/>
<feature type="compositionally biased region" description="Low complexity" evidence="1">
    <location>
        <begin position="35"/>
        <end position="50"/>
    </location>
</feature>
<dbReference type="GO" id="GO:0016787">
    <property type="term" value="F:hydrolase activity"/>
    <property type="evidence" value="ECO:0007669"/>
    <property type="project" value="UniProtKB-KW"/>
</dbReference>
<keyword evidence="2" id="KW-0378">Hydrolase</keyword>
<dbReference type="InParanoid" id="E3JB89"/>
<proteinExistence type="predicted"/>
<organism evidence="2 3">
    <name type="scientific">Pseudofrankia inefficax (strain DSM 45817 / CECT 9037 / DDB 130130 / EuI1c)</name>
    <name type="common">Frankia inefficax</name>
    <dbReference type="NCBI Taxonomy" id="298654"/>
    <lineage>
        <taxon>Bacteria</taxon>
        <taxon>Bacillati</taxon>
        <taxon>Actinomycetota</taxon>
        <taxon>Actinomycetes</taxon>
        <taxon>Frankiales</taxon>
        <taxon>Frankiaceae</taxon>
        <taxon>Pseudofrankia</taxon>
    </lineage>
</organism>
<feature type="compositionally biased region" description="Basic and acidic residues" evidence="1">
    <location>
        <begin position="63"/>
        <end position="77"/>
    </location>
</feature>
<evidence type="ECO:0000256" key="1">
    <source>
        <dbReference type="SAM" id="MobiDB-lite"/>
    </source>
</evidence>
<protein>
    <submittedName>
        <fullName evidence="2">NUDIX hydrolase</fullName>
    </submittedName>
</protein>
<name>E3JB89_PSEI1</name>
<accession>E3JB89</accession>
<feature type="compositionally biased region" description="Gly residues" evidence="1">
    <location>
        <begin position="22"/>
        <end position="34"/>
    </location>
</feature>
<feature type="compositionally biased region" description="Basic and acidic residues" evidence="1">
    <location>
        <begin position="84"/>
        <end position="95"/>
    </location>
</feature>